<keyword evidence="2" id="KW-1185">Reference proteome</keyword>
<reference evidence="1" key="2">
    <citation type="submission" date="2021-01" db="EMBL/GenBank/DDBJ databases">
        <authorList>
            <person name="Schikora-Tamarit M.A."/>
        </authorList>
    </citation>
    <scope>NUCLEOTIDE SEQUENCE</scope>
    <source>
        <strain evidence="1">NCAIM Y.01608</strain>
    </source>
</reference>
<comment type="caution">
    <text evidence="1">The sequence shown here is derived from an EMBL/GenBank/DDBJ whole genome shotgun (WGS) entry which is preliminary data.</text>
</comment>
<dbReference type="AlphaFoldDB" id="A0A9P8T4Q9"/>
<dbReference type="Proteomes" id="UP000788993">
    <property type="component" value="Unassembled WGS sequence"/>
</dbReference>
<reference evidence="1" key="1">
    <citation type="journal article" date="2021" name="Open Biol.">
        <title>Shared evolutionary footprints suggest mitochondrial oxidative damage underlies multiple complex I losses in fungi.</title>
        <authorList>
            <person name="Schikora-Tamarit M.A."/>
            <person name="Marcet-Houben M."/>
            <person name="Nosek J."/>
            <person name="Gabaldon T."/>
        </authorList>
    </citation>
    <scope>NUCLEOTIDE SEQUENCE</scope>
    <source>
        <strain evidence="1">NCAIM Y.01608</strain>
    </source>
</reference>
<accession>A0A9P8T4Q9</accession>
<evidence type="ECO:0000313" key="1">
    <source>
        <dbReference type="EMBL" id="KAH3665121.1"/>
    </source>
</evidence>
<gene>
    <name evidence="1" type="ORF">OGATHE_003936</name>
</gene>
<evidence type="ECO:0000313" key="2">
    <source>
        <dbReference type="Proteomes" id="UP000788993"/>
    </source>
</evidence>
<sequence length="105" mass="11346">MVTFGGDFIGFPVSELLLHDVRSKSSMTKSVSVAPGFTQSGTSSSSILSIFMTLKNEEEDPTPRNPDLVVGLTPIPSVEKEGATALRYGEVQRDELLVFVLIVDD</sequence>
<name>A0A9P8T4Q9_9ASCO</name>
<proteinExistence type="predicted"/>
<dbReference type="EMBL" id="JAEUBD010001178">
    <property type="protein sequence ID" value="KAH3665121.1"/>
    <property type="molecule type" value="Genomic_DNA"/>
</dbReference>
<organism evidence="1 2">
    <name type="scientific">Ogataea polymorpha</name>
    <dbReference type="NCBI Taxonomy" id="460523"/>
    <lineage>
        <taxon>Eukaryota</taxon>
        <taxon>Fungi</taxon>
        <taxon>Dikarya</taxon>
        <taxon>Ascomycota</taxon>
        <taxon>Saccharomycotina</taxon>
        <taxon>Pichiomycetes</taxon>
        <taxon>Pichiales</taxon>
        <taxon>Pichiaceae</taxon>
        <taxon>Ogataea</taxon>
    </lineage>
</organism>
<protein>
    <submittedName>
        <fullName evidence="1">Uncharacterized protein</fullName>
    </submittedName>
</protein>